<feature type="region of interest" description="Disordered" evidence="2">
    <location>
        <begin position="654"/>
        <end position="678"/>
    </location>
</feature>
<proteinExistence type="predicted"/>
<evidence type="ECO:0000313" key="4">
    <source>
        <dbReference type="Proteomes" id="UP001201163"/>
    </source>
</evidence>
<feature type="compositionally biased region" description="Polar residues" evidence="2">
    <location>
        <begin position="29"/>
        <end position="38"/>
    </location>
</feature>
<feature type="compositionally biased region" description="Low complexity" evidence="2">
    <location>
        <begin position="1"/>
        <end position="22"/>
    </location>
</feature>
<dbReference type="EMBL" id="JAKELL010000100">
    <property type="protein sequence ID" value="KAH8982398.1"/>
    <property type="molecule type" value="Genomic_DNA"/>
</dbReference>
<name>A0AAD4L6I9_9AGAM</name>
<keyword evidence="1" id="KW-0175">Coiled coil</keyword>
<feature type="region of interest" description="Disordered" evidence="2">
    <location>
        <begin position="857"/>
        <end position="878"/>
    </location>
</feature>
<feature type="region of interest" description="Disordered" evidence="2">
    <location>
        <begin position="309"/>
        <end position="351"/>
    </location>
</feature>
<dbReference type="AlphaFoldDB" id="A0AAD4L6I9"/>
<feature type="region of interest" description="Disordered" evidence="2">
    <location>
        <begin position="1"/>
        <end position="51"/>
    </location>
</feature>
<feature type="region of interest" description="Disordered" evidence="2">
    <location>
        <begin position="459"/>
        <end position="497"/>
    </location>
</feature>
<feature type="compositionally biased region" description="Polar residues" evidence="2">
    <location>
        <begin position="467"/>
        <end position="483"/>
    </location>
</feature>
<feature type="compositionally biased region" description="Basic and acidic residues" evidence="2">
    <location>
        <begin position="794"/>
        <end position="803"/>
    </location>
</feature>
<evidence type="ECO:0000256" key="1">
    <source>
        <dbReference type="SAM" id="Coils"/>
    </source>
</evidence>
<gene>
    <name evidence="3" type="ORF">EDB92DRAFT_1952297</name>
</gene>
<feature type="region of interest" description="Disordered" evidence="2">
    <location>
        <begin position="789"/>
        <end position="815"/>
    </location>
</feature>
<keyword evidence="4" id="KW-1185">Reference proteome</keyword>
<reference evidence="3" key="1">
    <citation type="submission" date="2022-01" db="EMBL/GenBank/DDBJ databases">
        <title>Comparative genomics reveals a dynamic genome evolution in the ectomycorrhizal milk-cap (Lactarius) mushrooms.</title>
        <authorList>
            <consortium name="DOE Joint Genome Institute"/>
            <person name="Lebreton A."/>
            <person name="Tang N."/>
            <person name="Kuo A."/>
            <person name="LaButti K."/>
            <person name="Drula E."/>
            <person name="Barry K."/>
            <person name="Clum A."/>
            <person name="Lipzen A."/>
            <person name="Mousain D."/>
            <person name="Ng V."/>
            <person name="Wang R."/>
            <person name="Wang X."/>
            <person name="Dai Y."/>
            <person name="Henrissat B."/>
            <person name="Grigoriev I.V."/>
            <person name="Guerin-Laguette A."/>
            <person name="Yu F."/>
            <person name="Martin F.M."/>
        </authorList>
    </citation>
    <scope>NUCLEOTIDE SEQUENCE</scope>
    <source>
        <strain evidence="3">QP</strain>
    </source>
</reference>
<evidence type="ECO:0000313" key="3">
    <source>
        <dbReference type="EMBL" id="KAH8982398.1"/>
    </source>
</evidence>
<accession>A0AAD4L6I9</accession>
<feature type="region of interest" description="Disordered" evidence="2">
    <location>
        <begin position="394"/>
        <end position="442"/>
    </location>
</feature>
<organism evidence="3 4">
    <name type="scientific">Lactarius akahatsu</name>
    <dbReference type="NCBI Taxonomy" id="416441"/>
    <lineage>
        <taxon>Eukaryota</taxon>
        <taxon>Fungi</taxon>
        <taxon>Dikarya</taxon>
        <taxon>Basidiomycota</taxon>
        <taxon>Agaricomycotina</taxon>
        <taxon>Agaricomycetes</taxon>
        <taxon>Russulales</taxon>
        <taxon>Russulaceae</taxon>
        <taxon>Lactarius</taxon>
    </lineage>
</organism>
<sequence length="928" mass="100548">MSQDSTPGPSSPSSRSFLDASSAIDDLTHSLTDYSRVSTPEPPSHASGCNCNTDDSEYTKAWMAVKTKLENRLVLSAEVGQALLRRHETYVRRMQAAEHVNELESLDGESSDLDPTSRQQMEDRIAELSKENAVLHKVHLLDPALLNNEHAEASNKSLSADLQEMRDSFSHLSAEHARSVGWEPRLHKAMQERDDFHQERDDATQKLRAAEAKSISLGDKCEVRHLREQLKEERAKRGQASEDMLSEAKQWLTELQHSRVNMTSMEQHDEVTKLLESLVADKEALEKSNAELQELLSESREALDALQEEAGERLVSSPGGGRISSPLSSTRPHNIPRAPSPSSSMTYGTAPGPLSPISAIFSDHEKTSAGRRSFSIESPSRRSFVYAPLTPETSRRAISPRSSQARRTRLLERDSGINIALEAGSTSDESDAEDTTPGRPIKQKPLYLLQCHRGVQTDPQGCAGTLSPGQRSHGDQMSLSTSPNEEHSESSSLVDNPSTLGSLLERVQYLFNKIAQADARTLTTRLKRQNILGADVSHLSHSTVDGIVAEAANLRGIFRTVLEDEKFTTICTRRDLRTLLKLAKDIFKELGVLRTTLNDIVLDPSIAPKVREMTLDPKDEFVNGKSSTSNSGGGWMAPLTKLFTGATFGEPKRALSPLDRGRGLARPSSRPIPKLGPATSASTTIVNVEFTGTGAGRAITSATSPITQEVTRDAIATPTPARSTSLNLMGIFAGAPRIDPWIVLPSGPPKQPGAGTDQLRRATLGRAAGRAIAAADNSHNPLPRNVDAVIDPHGSPEDRRGFDPSRTLRTRGLSDSSIRSTFLQHGEAAAAAGPSEASSRGMTIRGALGQTVRGTRLAMSPEQTASSSGSAKEVSSHFRQAPRFGRLLPDISSWAASAGTDVPDPDAYVGSVMSNAPLRPWSREGRQV</sequence>
<dbReference type="Proteomes" id="UP001201163">
    <property type="component" value="Unassembled WGS sequence"/>
</dbReference>
<feature type="coiled-coil region" evidence="1">
    <location>
        <begin position="118"/>
        <end position="243"/>
    </location>
</feature>
<comment type="caution">
    <text evidence="3">The sequence shown here is derived from an EMBL/GenBank/DDBJ whole genome shotgun (WGS) entry which is preliminary data.</text>
</comment>
<protein>
    <submittedName>
        <fullName evidence="3">Uncharacterized protein</fullName>
    </submittedName>
</protein>
<evidence type="ECO:0000256" key="2">
    <source>
        <dbReference type="SAM" id="MobiDB-lite"/>
    </source>
</evidence>